<dbReference type="PROSITE" id="PS51257">
    <property type="entry name" value="PROKAR_LIPOPROTEIN"/>
    <property type="match status" value="1"/>
</dbReference>
<evidence type="ECO:0000313" key="2">
    <source>
        <dbReference type="EMBL" id="EEI25163.1"/>
    </source>
</evidence>
<feature type="compositionally biased region" description="Polar residues" evidence="1">
    <location>
        <begin position="127"/>
        <end position="146"/>
    </location>
</feature>
<evidence type="ECO:0000256" key="1">
    <source>
        <dbReference type="SAM" id="MobiDB-lite"/>
    </source>
</evidence>
<dbReference type="Gene3D" id="3.10.570.10">
    <property type="entry name" value="sex pheromone staph- cam373 precursor domain"/>
    <property type="match status" value="1"/>
</dbReference>
<protein>
    <submittedName>
        <fullName evidence="2">CamS sex pheromone family protein</fullName>
    </submittedName>
</protein>
<dbReference type="AlphaFoldDB" id="C0XHN1"/>
<proteinExistence type="predicted"/>
<accession>C0XHN1</accession>
<evidence type="ECO:0000313" key="3">
    <source>
        <dbReference type="Proteomes" id="UP000003752"/>
    </source>
</evidence>
<comment type="caution">
    <text evidence="2">The sequence shown here is derived from an EMBL/GenBank/DDBJ whole genome shotgun (WGS) entry which is preliminary data.</text>
</comment>
<organism evidence="2 3">
    <name type="scientific">Lentilactobacillus hilgardii (strain ATCC 8290 / DSM 20176 / CCUG 30140 / JCM 1155 / KCTC 3500 / NBRC 15886 / NCIMB 8040 / NRRL B-1843 / 9)</name>
    <dbReference type="NCBI Taxonomy" id="1423757"/>
    <lineage>
        <taxon>Bacteria</taxon>
        <taxon>Bacillati</taxon>
        <taxon>Bacillota</taxon>
        <taxon>Bacilli</taxon>
        <taxon>Lactobacillales</taxon>
        <taxon>Lactobacillaceae</taxon>
        <taxon>Lentilactobacillus</taxon>
    </lineage>
</organism>
<feature type="region of interest" description="Disordered" evidence="1">
    <location>
        <begin position="123"/>
        <end position="146"/>
    </location>
</feature>
<dbReference type="PATRIC" id="fig|1423757.3.peg.59"/>
<dbReference type="HOGENOM" id="CLU_052482_0_0_9"/>
<gene>
    <name evidence="2" type="ORF">HMPREF0519_0742</name>
</gene>
<dbReference type="Proteomes" id="UP000003752">
    <property type="component" value="Unassembled WGS sequence"/>
</dbReference>
<dbReference type="PIRSF" id="PIRSF012509">
    <property type="entry name" value="CamS"/>
    <property type="match status" value="1"/>
</dbReference>
<dbReference type="CDD" id="cd13441">
    <property type="entry name" value="CamS_repeat_1"/>
    <property type="match status" value="1"/>
</dbReference>
<dbReference type="Pfam" id="PF07537">
    <property type="entry name" value="CamS"/>
    <property type="match status" value="1"/>
</dbReference>
<name>C0XHN1_LENH9</name>
<dbReference type="EMBL" id="ACGP01000098">
    <property type="protein sequence ID" value="EEI25163.1"/>
    <property type="molecule type" value="Genomic_DNA"/>
</dbReference>
<keyword evidence="3" id="KW-1185">Reference proteome</keyword>
<dbReference type="InterPro" id="IPR011426">
    <property type="entry name" value="CamS"/>
</dbReference>
<sequence length="385" mass="42890">MEESILKKIFLGISVILTGILLSACGSVDNLSNDTNSSGSSKAKTQLTGQTNTGYYQGVIKNGRYQTSKSRGVSVQQESNQFNIKGFENGLLNISKKQFSTKKYIFQEGQYLSTKRVEAWLERKSKSNPTGLNPKQSKSTNPNTRTPIYLSQIDEQDFMTQNGKSLSLKGMTIGLAINSVDYYKKTQYGPTYETHISDAQVNKEGKKIAGQVLQRLRQNKKLKNIPIVIALYKQASDDSLVGGNFFAYATNNSGANTITKWTKVKQKNYVFPLQSNKKGPSQNDEDSFDNFKSQVQTFFPNLSGVTAQAQYTDGSLTGMNIDITTQFYSQTEIISFTQYIQSAAQKYLPANAPIDITVQSTEGIQSFLSRKTNEKKFSAHIFNSY</sequence>
<dbReference type="CDD" id="cd13440">
    <property type="entry name" value="CamS_repeat_2"/>
    <property type="match status" value="1"/>
</dbReference>
<reference evidence="2 3" key="1">
    <citation type="submission" date="2009-01" db="EMBL/GenBank/DDBJ databases">
        <authorList>
            <person name="Qin X."/>
            <person name="Bachman B."/>
            <person name="Battles P."/>
            <person name="Bell A."/>
            <person name="Bess C."/>
            <person name="Bickham C."/>
            <person name="Chaboub L."/>
            <person name="Chen D."/>
            <person name="Coyle M."/>
            <person name="Deiros D.R."/>
            <person name="Dinh H."/>
            <person name="Forbes L."/>
            <person name="Fowler G."/>
            <person name="Francisco L."/>
            <person name="Fu Q."/>
            <person name="Gubbala S."/>
            <person name="Hale W."/>
            <person name="Han Y."/>
            <person name="Hemphill L."/>
            <person name="Highlander S.K."/>
            <person name="Hirani K."/>
            <person name="Hogues M."/>
            <person name="Jackson L."/>
            <person name="Jakkamsetti A."/>
            <person name="Javaid M."/>
            <person name="Jiang H."/>
            <person name="Korchina V."/>
            <person name="Kovar C."/>
            <person name="Lara F."/>
            <person name="Lee S."/>
            <person name="Mata R."/>
            <person name="Mathew T."/>
            <person name="Moen C."/>
            <person name="Morales K."/>
            <person name="Munidasa M."/>
            <person name="Nazareth L."/>
            <person name="Ngo R."/>
            <person name="Nguyen L."/>
            <person name="Okwuonu G."/>
            <person name="Ongeri F."/>
            <person name="Patil S."/>
            <person name="Petrosino J."/>
            <person name="Pham C."/>
            <person name="Pham P."/>
            <person name="Pu L.-L."/>
            <person name="Puazo M."/>
            <person name="Raj R."/>
            <person name="Reid J."/>
            <person name="Rouhana J."/>
            <person name="Saada N."/>
            <person name="Shang Y."/>
            <person name="Simmons D."/>
            <person name="Thornton R."/>
            <person name="Warren J."/>
            <person name="Weissenberger G."/>
            <person name="Zhang J."/>
            <person name="Zhang L."/>
            <person name="Zhou C."/>
            <person name="Zhu D."/>
            <person name="Muzny D."/>
            <person name="Worley K."/>
            <person name="Gibbs R."/>
        </authorList>
    </citation>
    <scope>NUCLEOTIDE SEQUENCE [LARGE SCALE GENOMIC DNA]</scope>
    <source>
        <strain evidence="3">ATCC 8290 / DSM 20176 / CCUG 30140 / JCM 1155 / KCTC 3500 / NBRC 15886 / NCIMB 8040 / NRRL B-1843 / 9</strain>
    </source>
</reference>